<comment type="subcellular location">
    <subcellularLocation>
        <location evidence="1">Membrane</location>
        <topology evidence="1">Single-pass type II membrane protein</topology>
    </subcellularLocation>
</comment>
<dbReference type="Pfam" id="PF03935">
    <property type="entry name" value="SKN1_KRE6_Sbg1"/>
    <property type="match status" value="2"/>
</dbReference>
<name>A0A0D3JF94_EMIH1</name>
<evidence type="ECO:0000259" key="10">
    <source>
        <dbReference type="PROSITE" id="PS51762"/>
    </source>
</evidence>
<feature type="signal peptide" evidence="9">
    <location>
        <begin position="1"/>
        <end position="18"/>
    </location>
</feature>
<dbReference type="OMA" id="TTWSGDY"/>
<dbReference type="InterPro" id="IPR005629">
    <property type="entry name" value="Skn1/Kre6/Sbg1"/>
</dbReference>
<evidence type="ECO:0000256" key="5">
    <source>
        <dbReference type="ARBA" id="ARBA00022989"/>
    </source>
</evidence>
<feature type="chain" id="PRO_5044291413" description="GH16 domain-containing protein" evidence="9">
    <location>
        <begin position="19"/>
        <end position="523"/>
    </location>
</feature>
<keyword evidence="7" id="KW-0325">Glycoprotein</keyword>
<dbReference type="PANTHER" id="PTHR31361:SF1">
    <property type="entry name" value="BETA-GLUCAN SYNTHESIS-ASSOCIATED PROTEIN KRE6-RELATED"/>
    <property type="match status" value="1"/>
</dbReference>
<feature type="domain" description="GH16" evidence="10">
    <location>
        <begin position="30"/>
        <end position="428"/>
    </location>
</feature>
<reference evidence="12" key="1">
    <citation type="journal article" date="2013" name="Nature">
        <title>Pan genome of the phytoplankton Emiliania underpins its global distribution.</title>
        <authorList>
            <person name="Read B.A."/>
            <person name="Kegel J."/>
            <person name="Klute M.J."/>
            <person name="Kuo A."/>
            <person name="Lefebvre S.C."/>
            <person name="Maumus F."/>
            <person name="Mayer C."/>
            <person name="Miller J."/>
            <person name="Monier A."/>
            <person name="Salamov A."/>
            <person name="Young J."/>
            <person name="Aguilar M."/>
            <person name="Claverie J.M."/>
            <person name="Frickenhaus S."/>
            <person name="Gonzalez K."/>
            <person name="Herman E.K."/>
            <person name="Lin Y.C."/>
            <person name="Napier J."/>
            <person name="Ogata H."/>
            <person name="Sarno A.F."/>
            <person name="Shmutz J."/>
            <person name="Schroeder D."/>
            <person name="de Vargas C."/>
            <person name="Verret F."/>
            <person name="von Dassow P."/>
            <person name="Valentin K."/>
            <person name="Van de Peer Y."/>
            <person name="Wheeler G."/>
            <person name="Dacks J.B."/>
            <person name="Delwiche C.F."/>
            <person name="Dyhrman S.T."/>
            <person name="Glockner G."/>
            <person name="John U."/>
            <person name="Richards T."/>
            <person name="Worden A.Z."/>
            <person name="Zhang X."/>
            <person name="Grigoriev I.V."/>
            <person name="Allen A.E."/>
            <person name="Bidle K."/>
            <person name="Borodovsky M."/>
            <person name="Bowler C."/>
            <person name="Brownlee C."/>
            <person name="Cock J.M."/>
            <person name="Elias M."/>
            <person name="Gladyshev V.N."/>
            <person name="Groth M."/>
            <person name="Guda C."/>
            <person name="Hadaegh A."/>
            <person name="Iglesias-Rodriguez M.D."/>
            <person name="Jenkins J."/>
            <person name="Jones B.M."/>
            <person name="Lawson T."/>
            <person name="Leese F."/>
            <person name="Lindquist E."/>
            <person name="Lobanov A."/>
            <person name="Lomsadze A."/>
            <person name="Malik S.B."/>
            <person name="Marsh M.E."/>
            <person name="Mackinder L."/>
            <person name="Mock T."/>
            <person name="Mueller-Roeber B."/>
            <person name="Pagarete A."/>
            <person name="Parker M."/>
            <person name="Probert I."/>
            <person name="Quesneville H."/>
            <person name="Raines C."/>
            <person name="Rensing S.A."/>
            <person name="Riano-Pachon D.M."/>
            <person name="Richier S."/>
            <person name="Rokitta S."/>
            <person name="Shiraiwa Y."/>
            <person name="Soanes D.M."/>
            <person name="van der Giezen M."/>
            <person name="Wahlund T.M."/>
            <person name="Williams B."/>
            <person name="Wilson W."/>
            <person name="Wolfe G."/>
            <person name="Wurch L.L."/>
        </authorList>
    </citation>
    <scope>NUCLEOTIDE SEQUENCE</scope>
</reference>
<sequence length="523" mass="56851">MLAPWLLSLGAKDGCCWCDPDTPKDAEAVTGSDGDDYTLVFSDEFNDPSRSFANGEDPKWTALEVGDTSNLGSAFYLPEQATVLADQNASGVVALRILTEEKPHTGDSPTGEKNIHMPYSSAMLQSWNKFCFTGGIVEFRAKLPGGGGYWPALWAFGNLGRAVYQDSNTGLWPWSYSECDPDLKLPPTDPPQRISACQDHDLREDGLLPFQGRGATELDVLEGAVTNAGSGSYAVGSVQLSPGVPAYFRPPLFGFPTAEGPGAWYRKLTFGKRGKPNNGCPREDTQSAAFQRIAAKHGTPSPRSQCLTGCPDALSGGITEIDDFHSRYWTYRMEWRTGSDGGVAWYYDDEFVWSMEAASFGEYKICNSSAPGAPCLRTPKRQVPAEPMSLVMNTAIGTWNGGPTALDGKHWPASLWVDYVRVWQKEEHTGCDPPDYPTAAYIEKHADLYGEPAKPLGSETCPPVYPASAHEHAKAILHAADGIRSEFHLKDSRVAADMQAAEANAQKAQAEYRAAWKEEGLAA</sequence>
<dbReference type="GO" id="GO:0015926">
    <property type="term" value="F:glucosidase activity"/>
    <property type="evidence" value="ECO:0007669"/>
    <property type="project" value="TreeGrafter"/>
</dbReference>
<evidence type="ECO:0000256" key="1">
    <source>
        <dbReference type="ARBA" id="ARBA00004606"/>
    </source>
</evidence>
<keyword evidence="3" id="KW-0812">Transmembrane</keyword>
<dbReference type="STRING" id="2903.R1EMS4"/>
<dbReference type="InterPro" id="IPR000757">
    <property type="entry name" value="Beta-glucanase-like"/>
</dbReference>
<dbReference type="PROSITE" id="PS51762">
    <property type="entry name" value="GH16_2"/>
    <property type="match status" value="1"/>
</dbReference>
<evidence type="ECO:0000256" key="4">
    <source>
        <dbReference type="ARBA" id="ARBA00022968"/>
    </source>
</evidence>
<proteinExistence type="inferred from homology"/>
<dbReference type="EnsemblProtists" id="EOD22179">
    <property type="protein sequence ID" value="EOD22179"/>
    <property type="gene ID" value="EMIHUDRAFT_450707"/>
</dbReference>
<evidence type="ECO:0000256" key="9">
    <source>
        <dbReference type="SAM" id="SignalP"/>
    </source>
</evidence>
<evidence type="ECO:0000256" key="7">
    <source>
        <dbReference type="ARBA" id="ARBA00023180"/>
    </source>
</evidence>
<dbReference type="PaxDb" id="2903-EOD22179"/>
<keyword evidence="6" id="KW-0472">Membrane</keyword>
<evidence type="ECO:0000313" key="12">
    <source>
        <dbReference type="Proteomes" id="UP000013827"/>
    </source>
</evidence>
<dbReference type="Proteomes" id="UP000013827">
    <property type="component" value="Unassembled WGS sequence"/>
</dbReference>
<evidence type="ECO:0000256" key="8">
    <source>
        <dbReference type="ARBA" id="ARBA00023316"/>
    </source>
</evidence>
<keyword evidence="9" id="KW-0732">Signal</keyword>
<evidence type="ECO:0000313" key="11">
    <source>
        <dbReference type="EnsemblProtists" id="EOD22179"/>
    </source>
</evidence>
<dbReference type="HOGENOM" id="CLU_028312_0_0_1"/>
<keyword evidence="5" id="KW-1133">Transmembrane helix</keyword>
<dbReference type="PANTHER" id="PTHR31361">
    <property type="entry name" value="BETA-GLUCAN SYNTHESIS-ASSOCIATED PROTEIN KRE6-RELATED"/>
    <property type="match status" value="1"/>
</dbReference>
<dbReference type="RefSeq" id="XP_005774608.1">
    <property type="nucleotide sequence ID" value="XM_005774551.1"/>
</dbReference>
<reference evidence="11" key="2">
    <citation type="submission" date="2024-10" db="UniProtKB">
        <authorList>
            <consortium name="EnsemblProtists"/>
        </authorList>
    </citation>
    <scope>IDENTIFICATION</scope>
</reference>
<dbReference type="eggNOG" id="ENOG502QR13">
    <property type="taxonomic scope" value="Eukaryota"/>
</dbReference>
<organism evidence="11 12">
    <name type="scientific">Emiliania huxleyi (strain CCMP1516)</name>
    <dbReference type="NCBI Taxonomy" id="280463"/>
    <lineage>
        <taxon>Eukaryota</taxon>
        <taxon>Haptista</taxon>
        <taxon>Haptophyta</taxon>
        <taxon>Prymnesiophyceae</taxon>
        <taxon>Isochrysidales</taxon>
        <taxon>Noelaerhabdaceae</taxon>
        <taxon>Emiliania</taxon>
    </lineage>
</organism>
<accession>A0A0D3JF94</accession>
<evidence type="ECO:0000256" key="6">
    <source>
        <dbReference type="ARBA" id="ARBA00023136"/>
    </source>
</evidence>
<dbReference type="GO" id="GO:0071555">
    <property type="term" value="P:cell wall organization"/>
    <property type="evidence" value="ECO:0007669"/>
    <property type="project" value="UniProtKB-KW"/>
</dbReference>
<keyword evidence="4" id="KW-0735">Signal-anchor</keyword>
<evidence type="ECO:0000256" key="2">
    <source>
        <dbReference type="ARBA" id="ARBA00010962"/>
    </source>
</evidence>
<dbReference type="Gene3D" id="2.60.120.200">
    <property type="match status" value="2"/>
</dbReference>
<dbReference type="GeneID" id="17267726"/>
<dbReference type="GO" id="GO:0005886">
    <property type="term" value="C:plasma membrane"/>
    <property type="evidence" value="ECO:0007669"/>
    <property type="project" value="TreeGrafter"/>
</dbReference>
<protein>
    <recommendedName>
        <fullName evidence="10">GH16 domain-containing protein</fullName>
    </recommendedName>
</protein>
<dbReference type="AlphaFoldDB" id="A0A0D3JF94"/>
<dbReference type="SUPFAM" id="SSF49899">
    <property type="entry name" value="Concanavalin A-like lectins/glucanases"/>
    <property type="match status" value="1"/>
</dbReference>
<keyword evidence="8" id="KW-0961">Cell wall biogenesis/degradation</keyword>
<dbReference type="InterPro" id="IPR013320">
    <property type="entry name" value="ConA-like_dom_sf"/>
</dbReference>
<dbReference type="KEGG" id="ehx:EMIHUDRAFT_450707"/>
<keyword evidence="12" id="KW-1185">Reference proteome</keyword>
<comment type="similarity">
    <text evidence="2">Belongs to the SKN1/KRE6 family.</text>
</comment>
<dbReference type="GO" id="GO:0005789">
    <property type="term" value="C:endoplasmic reticulum membrane"/>
    <property type="evidence" value="ECO:0007669"/>
    <property type="project" value="TreeGrafter"/>
</dbReference>
<evidence type="ECO:0000256" key="3">
    <source>
        <dbReference type="ARBA" id="ARBA00022692"/>
    </source>
</evidence>
<dbReference type="GO" id="GO:0006078">
    <property type="term" value="P:(1-&gt;6)-beta-D-glucan biosynthetic process"/>
    <property type="evidence" value="ECO:0007669"/>
    <property type="project" value="TreeGrafter"/>
</dbReference>